<dbReference type="Pfam" id="PF05827">
    <property type="entry name" value="VAS1_LD"/>
    <property type="match status" value="1"/>
</dbReference>
<evidence type="ECO:0000313" key="10">
    <source>
        <dbReference type="Proteomes" id="UP000694541"/>
    </source>
</evidence>
<protein>
    <submittedName>
        <fullName evidence="9">ATPase H+ transporting accessory protein 1 like</fullName>
    </submittedName>
</protein>
<evidence type="ECO:0000256" key="3">
    <source>
        <dbReference type="ARBA" id="ARBA00022692"/>
    </source>
</evidence>
<feature type="domain" description="V-type proton ATPase subunit S1 luminal" evidence="7">
    <location>
        <begin position="139"/>
        <end position="286"/>
    </location>
</feature>
<feature type="domain" description="V-type proton ATPase subunit S1/VOA1 transmembrane" evidence="8">
    <location>
        <begin position="301"/>
        <end position="338"/>
    </location>
</feature>
<dbReference type="InterPro" id="IPR046755">
    <property type="entry name" value="VAS1_LD"/>
</dbReference>
<dbReference type="Ensembl" id="ENSANIT00000004126.1">
    <property type="protein sequence ID" value="ENSANIP00000003996.1"/>
    <property type="gene ID" value="ENSANIG00000002700.1"/>
</dbReference>
<comment type="similarity">
    <text evidence="2">Belongs to the vacuolar ATPase subunit S1 family.</text>
</comment>
<reference evidence="9" key="2">
    <citation type="submission" date="2025-09" db="UniProtKB">
        <authorList>
            <consortium name="Ensembl"/>
        </authorList>
    </citation>
    <scope>IDENTIFICATION</scope>
</reference>
<dbReference type="Pfam" id="PF20520">
    <property type="entry name" value="Ac45-VOA1_TM"/>
    <property type="match status" value="1"/>
</dbReference>
<reference evidence="9" key="1">
    <citation type="submission" date="2025-08" db="UniProtKB">
        <authorList>
            <consortium name="Ensembl"/>
        </authorList>
    </citation>
    <scope>IDENTIFICATION</scope>
</reference>
<evidence type="ECO:0000259" key="7">
    <source>
        <dbReference type="Pfam" id="PF05827"/>
    </source>
</evidence>
<organism evidence="9 10">
    <name type="scientific">Accipiter nisus</name>
    <name type="common">Eurasian sparrowhawk</name>
    <dbReference type="NCBI Taxonomy" id="211598"/>
    <lineage>
        <taxon>Eukaryota</taxon>
        <taxon>Metazoa</taxon>
        <taxon>Chordata</taxon>
        <taxon>Craniata</taxon>
        <taxon>Vertebrata</taxon>
        <taxon>Euteleostomi</taxon>
        <taxon>Archelosauria</taxon>
        <taxon>Archosauria</taxon>
        <taxon>Dinosauria</taxon>
        <taxon>Saurischia</taxon>
        <taxon>Theropoda</taxon>
        <taxon>Coelurosauria</taxon>
        <taxon>Aves</taxon>
        <taxon>Neognathae</taxon>
        <taxon>Neoaves</taxon>
        <taxon>Telluraves</taxon>
        <taxon>Accipitrimorphae</taxon>
        <taxon>Accipitriformes</taxon>
        <taxon>Accipitridae</taxon>
        <taxon>Accipitrinae</taxon>
        <taxon>Accipiter</taxon>
    </lineage>
</organism>
<evidence type="ECO:0000256" key="4">
    <source>
        <dbReference type="ARBA" id="ARBA00022989"/>
    </source>
</evidence>
<keyword evidence="4 6" id="KW-1133">Transmembrane helix</keyword>
<dbReference type="FunFam" id="2.40.160.110:FF:000003">
    <property type="entry name" value="ATPase H+ transporting accessory protein 1"/>
    <property type="match status" value="1"/>
</dbReference>
<name>A0A8B9M7M5_9AVES</name>
<evidence type="ECO:0000256" key="1">
    <source>
        <dbReference type="ARBA" id="ARBA00004167"/>
    </source>
</evidence>
<evidence type="ECO:0000256" key="2">
    <source>
        <dbReference type="ARBA" id="ARBA00009037"/>
    </source>
</evidence>
<evidence type="ECO:0000256" key="5">
    <source>
        <dbReference type="ARBA" id="ARBA00023136"/>
    </source>
</evidence>
<dbReference type="GO" id="GO:0001671">
    <property type="term" value="F:ATPase activator activity"/>
    <property type="evidence" value="ECO:0007669"/>
    <property type="project" value="TreeGrafter"/>
</dbReference>
<keyword evidence="3 6" id="KW-0812">Transmembrane</keyword>
<sequence length="382" mass="43415">MEWQIPTPIGWICCPSRCQAERGCPAAHWTRGADVLGVEGLALFSMERNAALRFLLLFLYVGFAVSAEQMIATVDGSSPAFSDQDSLQKNGRRYDGGVKPKFNVVSYNFSRKGQWERASWRPFTHSHYSPLNVTVNGIPCILFWAKRIMIKFENHTQLDLTEKTFGVHATVDVGDSNCSEDNAMLSLKFGDIGNLKGLVIRFLLTTSYYQLSVQNWFSLHRLQLLYNHSIQATFNATRIYAPASYSYHCEHVSSLQRYDALLIPSSANDLSKLWEVTFIDFQIQGFNIQEGHFAYAKDCASFFSPAILMGLVMSLILLLVLAYALHMLIHLKSLDRHYECKASPAYFAQMKDNDVGEEKEPLRSSANESYELRNQEFCKIYI</sequence>
<dbReference type="InterPro" id="IPR046756">
    <property type="entry name" value="VAS1/VOA1_TM"/>
</dbReference>
<keyword evidence="5 6" id="KW-0472">Membrane</keyword>
<dbReference type="Gene3D" id="2.40.160.110">
    <property type="match status" value="1"/>
</dbReference>
<keyword evidence="10" id="KW-1185">Reference proteome</keyword>
<feature type="transmembrane region" description="Helical" evidence="6">
    <location>
        <begin position="302"/>
        <end position="325"/>
    </location>
</feature>
<proteinExistence type="inferred from homology"/>
<dbReference type="GO" id="GO:0030641">
    <property type="term" value="P:regulation of cellular pH"/>
    <property type="evidence" value="ECO:0007669"/>
    <property type="project" value="TreeGrafter"/>
</dbReference>
<dbReference type="GO" id="GO:0030659">
    <property type="term" value="C:cytoplasmic vesicle membrane"/>
    <property type="evidence" value="ECO:0007669"/>
    <property type="project" value="UniProtKB-ARBA"/>
</dbReference>
<dbReference type="GO" id="GO:0012505">
    <property type="term" value="C:endomembrane system"/>
    <property type="evidence" value="ECO:0007669"/>
    <property type="project" value="UniProtKB-ARBA"/>
</dbReference>
<dbReference type="GO" id="GO:0098588">
    <property type="term" value="C:bounding membrane of organelle"/>
    <property type="evidence" value="ECO:0007669"/>
    <property type="project" value="UniProtKB-ARBA"/>
</dbReference>
<dbReference type="Proteomes" id="UP000694541">
    <property type="component" value="Unplaced"/>
</dbReference>
<dbReference type="PANTHER" id="PTHR12471:SF3">
    <property type="entry name" value="ATPASE, H+ TRANSPORTING, LYSOSOMAL ACCESSORY PROTEIN 1-LIKE"/>
    <property type="match status" value="1"/>
</dbReference>
<dbReference type="PANTHER" id="PTHR12471">
    <property type="entry name" value="VACUOLAR ATP SYNTHASE SUBUNIT S1"/>
    <property type="match status" value="1"/>
</dbReference>
<comment type="subcellular location">
    <subcellularLocation>
        <location evidence="1">Membrane</location>
        <topology evidence="1">Single-pass membrane protein</topology>
    </subcellularLocation>
</comment>
<accession>A0A8B9M7M5</accession>
<evidence type="ECO:0000259" key="8">
    <source>
        <dbReference type="Pfam" id="PF20520"/>
    </source>
</evidence>
<dbReference type="AlphaFoldDB" id="A0A8B9M7M5"/>
<evidence type="ECO:0000256" key="6">
    <source>
        <dbReference type="SAM" id="Phobius"/>
    </source>
</evidence>
<dbReference type="InterPro" id="IPR008388">
    <property type="entry name" value="Ac45_acc_su"/>
</dbReference>
<evidence type="ECO:0000313" key="9">
    <source>
        <dbReference type="Ensembl" id="ENSANIP00000003996.1"/>
    </source>
</evidence>
<dbReference type="GO" id="GO:0033176">
    <property type="term" value="C:proton-transporting V-type ATPase complex"/>
    <property type="evidence" value="ECO:0007669"/>
    <property type="project" value="TreeGrafter"/>
</dbReference>